<dbReference type="InterPro" id="IPR003669">
    <property type="entry name" value="Thymidylate_synthase_ThyX"/>
</dbReference>
<gene>
    <name evidence="1" type="ORF">CARN1_1702</name>
</gene>
<reference evidence="1" key="1">
    <citation type="submission" date="2009-10" db="EMBL/GenBank/DDBJ databases">
        <title>Diversity of trophic interactions inside an arsenic-rich microbial ecosystem.</title>
        <authorList>
            <person name="Bertin P.N."/>
            <person name="Heinrich-Salmeron A."/>
            <person name="Pelletier E."/>
            <person name="Goulhen-Chollet F."/>
            <person name="Arsene-Ploetze F."/>
            <person name="Gallien S."/>
            <person name="Calteau A."/>
            <person name="Vallenet D."/>
            <person name="Casiot C."/>
            <person name="Chane-Woon-Ming B."/>
            <person name="Giloteaux L."/>
            <person name="Barakat M."/>
            <person name="Bonnefoy V."/>
            <person name="Bruneel O."/>
            <person name="Chandler M."/>
            <person name="Cleiss J."/>
            <person name="Duran R."/>
            <person name="Elbaz-Poulichet F."/>
            <person name="Fonknechten N."/>
            <person name="Lauga B."/>
            <person name="Mornico D."/>
            <person name="Ortet P."/>
            <person name="Schaeffer C."/>
            <person name="Siguier P."/>
            <person name="Alexander Thil Smith A."/>
            <person name="Van Dorsselaer A."/>
            <person name="Weissenbach J."/>
            <person name="Medigue C."/>
            <person name="Le Paslier D."/>
        </authorList>
    </citation>
    <scope>NUCLEOTIDE SEQUENCE</scope>
</reference>
<dbReference type="GO" id="GO:0070402">
    <property type="term" value="F:NADPH binding"/>
    <property type="evidence" value="ECO:0007669"/>
    <property type="project" value="TreeGrafter"/>
</dbReference>
<dbReference type="GO" id="GO:0050660">
    <property type="term" value="F:flavin adenine dinucleotide binding"/>
    <property type="evidence" value="ECO:0007669"/>
    <property type="project" value="InterPro"/>
</dbReference>
<protein>
    <recommendedName>
        <fullName evidence="2">Thymidylate synthase complementing protein ThyX</fullName>
    </recommendedName>
</protein>
<sequence length="272" mass="31008">MAGYGAKILLDSLAPTGERLTTMEVCFPRFVLAEFNTHRQFSRNSASSRAIPTSKLIERVLAEPVLPLEWGRNQPGMAASSLLDLEAVRIAERAWLHARDEAVESVRELQTLQVHKQVLNRLLEPFLWHTVIVTATEWTNFFALRCTPQAQPEIREVALKMRAAYERSEPRPLDNGEWHTPLLQKDELGLDVELRKRVSAARCARVSYLTHDGERDRSKDIELCERLMDQHHLSPFEHVATPAPGANANFRGWRQMRAEVEALSWLTRSANA</sequence>
<accession>E6PDR4</accession>
<dbReference type="InterPro" id="IPR036098">
    <property type="entry name" value="Thymidylate_synthase_ThyX_sf"/>
</dbReference>
<dbReference type="GO" id="GO:0050797">
    <property type="term" value="F:thymidylate synthase (FAD) activity"/>
    <property type="evidence" value="ECO:0007669"/>
    <property type="project" value="InterPro"/>
</dbReference>
<proteinExistence type="predicted"/>
<dbReference type="GO" id="GO:0006231">
    <property type="term" value="P:dTMP biosynthetic process"/>
    <property type="evidence" value="ECO:0007669"/>
    <property type="project" value="InterPro"/>
</dbReference>
<organism evidence="1">
    <name type="scientific">mine drainage metagenome</name>
    <dbReference type="NCBI Taxonomy" id="410659"/>
    <lineage>
        <taxon>unclassified sequences</taxon>
        <taxon>metagenomes</taxon>
        <taxon>ecological metagenomes</taxon>
    </lineage>
</organism>
<dbReference type="EMBL" id="CABL01000002">
    <property type="protein sequence ID" value="CBH74599.1"/>
    <property type="molecule type" value="Genomic_DNA"/>
</dbReference>
<name>E6PDR4_9ZZZZ</name>
<dbReference type="AlphaFoldDB" id="E6PDR4"/>
<dbReference type="PANTHER" id="PTHR34934:SF1">
    <property type="entry name" value="FLAVIN-DEPENDENT THYMIDYLATE SYNTHASE"/>
    <property type="match status" value="1"/>
</dbReference>
<dbReference type="SUPFAM" id="SSF69796">
    <property type="entry name" value="Thymidylate synthase-complementing protein Thy1"/>
    <property type="match status" value="2"/>
</dbReference>
<evidence type="ECO:0008006" key="2">
    <source>
        <dbReference type="Google" id="ProtNLM"/>
    </source>
</evidence>
<dbReference type="Pfam" id="PF02511">
    <property type="entry name" value="Thy1"/>
    <property type="match status" value="1"/>
</dbReference>
<comment type="caution">
    <text evidence="1">The sequence shown here is derived from an EMBL/GenBank/DDBJ whole genome shotgun (WGS) entry which is preliminary data.</text>
</comment>
<dbReference type="Gene3D" id="3.30.1360.170">
    <property type="match status" value="2"/>
</dbReference>
<dbReference type="PANTHER" id="PTHR34934">
    <property type="entry name" value="FLAVIN-DEPENDENT THYMIDYLATE SYNTHASE"/>
    <property type="match status" value="1"/>
</dbReference>
<evidence type="ECO:0000313" key="1">
    <source>
        <dbReference type="EMBL" id="CBH74599.1"/>
    </source>
</evidence>
<dbReference type="GO" id="GO:0004799">
    <property type="term" value="F:thymidylate synthase activity"/>
    <property type="evidence" value="ECO:0007669"/>
    <property type="project" value="TreeGrafter"/>
</dbReference>
<dbReference type="PROSITE" id="PS51331">
    <property type="entry name" value="THYX"/>
    <property type="match status" value="1"/>
</dbReference>